<gene>
    <name evidence="2" type="ordered locus">RHA1_ro08940</name>
</gene>
<dbReference type="HOGENOM" id="CLU_2571568_0_0_11"/>
<dbReference type="AlphaFoldDB" id="Q0RXK2"/>
<reference evidence="3" key="1">
    <citation type="journal article" date="2006" name="Proc. Natl. Acad. Sci. U.S.A.">
        <title>The complete genome of Rhodococcus sp. RHA1 provides insights into a catabolic powerhouse.</title>
        <authorList>
            <person name="McLeod M.P."/>
            <person name="Warren R.L."/>
            <person name="Hsiao W.W.L."/>
            <person name="Araki N."/>
            <person name="Myhre M."/>
            <person name="Fernandes C."/>
            <person name="Miyazawa D."/>
            <person name="Wong W."/>
            <person name="Lillquist A.L."/>
            <person name="Wang D."/>
            <person name="Dosanjh M."/>
            <person name="Hara H."/>
            <person name="Petrescu A."/>
            <person name="Morin R.D."/>
            <person name="Yang G."/>
            <person name="Stott J.M."/>
            <person name="Schein J.E."/>
            <person name="Shin H."/>
            <person name="Smailus D."/>
            <person name="Siddiqui A.S."/>
            <person name="Marra M.A."/>
            <person name="Jones S.J.M."/>
            <person name="Holt R."/>
            <person name="Brinkman F.S.L."/>
            <person name="Miyauchi K."/>
            <person name="Fukuda M."/>
            <person name="Davies J.E."/>
            <person name="Mohn W.W."/>
            <person name="Eltis L.D."/>
        </authorList>
    </citation>
    <scope>NUCLEOTIDE SEQUENCE [LARGE SCALE GENOMIC DNA]</scope>
    <source>
        <strain evidence="3">RHA1</strain>
    </source>
</reference>
<dbReference type="KEGG" id="rha:RHA1_ro08940"/>
<protein>
    <submittedName>
        <fullName evidence="2">Uncharacterized protein</fullName>
    </submittedName>
</protein>
<organism evidence="2 3">
    <name type="scientific">Rhodococcus jostii (strain RHA1)</name>
    <dbReference type="NCBI Taxonomy" id="101510"/>
    <lineage>
        <taxon>Bacteria</taxon>
        <taxon>Bacillati</taxon>
        <taxon>Actinomycetota</taxon>
        <taxon>Actinomycetes</taxon>
        <taxon>Mycobacteriales</taxon>
        <taxon>Nocardiaceae</taxon>
        <taxon>Rhodococcus</taxon>
    </lineage>
</organism>
<evidence type="ECO:0000256" key="1">
    <source>
        <dbReference type="SAM" id="MobiDB-lite"/>
    </source>
</evidence>
<sequence>MEASSGNLMRPPKRRQTGLPVSTITSVMTHDHSHNAHRVSNKSAALPYRAMHDEHPYGSRPEAPQFGRPLTNQSAEKEIDA</sequence>
<dbReference type="Proteomes" id="UP000008710">
    <property type="component" value="Plasmid pRHL1"/>
</dbReference>
<accession>Q0RXK2</accession>
<geneLocation type="plasmid" evidence="2 3">
    <name>pRHL1</name>
</geneLocation>
<proteinExistence type="predicted"/>
<keyword evidence="2" id="KW-0614">Plasmid</keyword>
<name>Q0RXK2_RHOJR</name>
<dbReference type="EMBL" id="CP000432">
    <property type="protein sequence ID" value="ABG99984.1"/>
    <property type="molecule type" value="Genomic_DNA"/>
</dbReference>
<evidence type="ECO:0000313" key="3">
    <source>
        <dbReference type="Proteomes" id="UP000008710"/>
    </source>
</evidence>
<evidence type="ECO:0000313" key="2">
    <source>
        <dbReference type="EMBL" id="ABG99984.1"/>
    </source>
</evidence>
<feature type="region of interest" description="Disordered" evidence="1">
    <location>
        <begin position="1"/>
        <end position="81"/>
    </location>
</feature>
<feature type="compositionally biased region" description="Polar residues" evidence="1">
    <location>
        <begin position="19"/>
        <end position="28"/>
    </location>
</feature>